<keyword evidence="3" id="KW-1185">Reference proteome</keyword>
<name>A0A1M7UBK6_9BRAD</name>
<sequence length="105" mass="11081">MQRRSQRPLQRPLVKRLAVTTVCAFAVLESATAWAGELPTFEASSFPATPLQVAVMGGTGVQEQTATPTLTRNNMPASPHQLSVLTPRHTVASATSATTVGTAHN</sequence>
<reference evidence="3" key="1">
    <citation type="submission" date="2016-11" db="EMBL/GenBank/DDBJ databases">
        <authorList>
            <person name="Varghese N."/>
            <person name="Submissions S."/>
        </authorList>
    </citation>
    <scope>NUCLEOTIDE SEQUENCE [LARGE SCALE GENOMIC DNA]</scope>
    <source>
        <strain evidence="3">GAS401</strain>
    </source>
</reference>
<dbReference type="EMBL" id="LT670849">
    <property type="protein sequence ID" value="SHN80305.1"/>
    <property type="molecule type" value="Genomic_DNA"/>
</dbReference>
<protein>
    <submittedName>
        <fullName evidence="2">Uncharacterized protein</fullName>
    </submittedName>
</protein>
<evidence type="ECO:0000256" key="1">
    <source>
        <dbReference type="SAM" id="SignalP"/>
    </source>
</evidence>
<gene>
    <name evidence="2" type="ORF">SAMN05444170_4268</name>
</gene>
<organism evidence="2 3">
    <name type="scientific">Bradyrhizobium erythrophlei</name>
    <dbReference type="NCBI Taxonomy" id="1437360"/>
    <lineage>
        <taxon>Bacteria</taxon>
        <taxon>Pseudomonadati</taxon>
        <taxon>Pseudomonadota</taxon>
        <taxon>Alphaproteobacteria</taxon>
        <taxon>Hyphomicrobiales</taxon>
        <taxon>Nitrobacteraceae</taxon>
        <taxon>Bradyrhizobium</taxon>
    </lineage>
</organism>
<dbReference type="RefSeq" id="WP_072826288.1">
    <property type="nucleotide sequence ID" value="NZ_LT670849.1"/>
</dbReference>
<dbReference type="AlphaFoldDB" id="A0A1M7UBK6"/>
<evidence type="ECO:0000313" key="2">
    <source>
        <dbReference type="EMBL" id="SHN80305.1"/>
    </source>
</evidence>
<feature type="chain" id="PRO_5012432723" evidence="1">
    <location>
        <begin position="36"/>
        <end position="105"/>
    </location>
</feature>
<proteinExistence type="predicted"/>
<accession>A0A1M7UBK6</accession>
<keyword evidence="1" id="KW-0732">Signal</keyword>
<evidence type="ECO:0000313" key="3">
    <source>
        <dbReference type="Proteomes" id="UP000184096"/>
    </source>
</evidence>
<dbReference type="Proteomes" id="UP000184096">
    <property type="component" value="Chromosome I"/>
</dbReference>
<feature type="signal peptide" evidence="1">
    <location>
        <begin position="1"/>
        <end position="35"/>
    </location>
</feature>